<dbReference type="Proteomes" id="UP000078486">
    <property type="component" value="Unassembled WGS sequence"/>
</dbReference>
<evidence type="ECO:0000256" key="3">
    <source>
        <dbReference type="ARBA" id="ARBA00023002"/>
    </source>
</evidence>
<accession>A0A178IGS2</accession>
<keyword evidence="4" id="KW-0408">Iron</keyword>
<reference evidence="6 7" key="1">
    <citation type="submission" date="2016-01" db="EMBL/GenBank/DDBJ databases">
        <title>High potential of lignocellulose degradation of a new Verrucomicrobia species.</title>
        <authorList>
            <person name="Wang Y."/>
            <person name="Shi Y."/>
            <person name="Qiu Z."/>
            <person name="Liu S."/>
            <person name="Yang H."/>
        </authorList>
    </citation>
    <scope>NUCLEOTIDE SEQUENCE [LARGE SCALE GENOMIC DNA]</scope>
    <source>
        <strain evidence="6 7">TSB47</strain>
    </source>
</reference>
<keyword evidence="1" id="KW-0004">4Fe-4S</keyword>
<evidence type="ECO:0000256" key="4">
    <source>
        <dbReference type="ARBA" id="ARBA00023004"/>
    </source>
</evidence>
<dbReference type="Pfam" id="PF12831">
    <property type="entry name" value="FAD_oxidored"/>
    <property type="match status" value="1"/>
</dbReference>
<organism evidence="6 7">
    <name type="scientific">Termitidicoccus mucosus</name>
    <dbReference type="NCBI Taxonomy" id="1184151"/>
    <lineage>
        <taxon>Bacteria</taxon>
        <taxon>Pseudomonadati</taxon>
        <taxon>Verrucomicrobiota</taxon>
        <taxon>Opitutia</taxon>
        <taxon>Opitutales</taxon>
        <taxon>Opitutaceae</taxon>
        <taxon>Termitidicoccus</taxon>
    </lineage>
</organism>
<keyword evidence="7" id="KW-1185">Reference proteome</keyword>
<comment type="caution">
    <text evidence="6">The sequence shown here is derived from an EMBL/GenBank/DDBJ whole genome shotgun (WGS) entry which is preliminary data.</text>
</comment>
<dbReference type="GO" id="GO:0051539">
    <property type="term" value="F:4 iron, 4 sulfur cluster binding"/>
    <property type="evidence" value="ECO:0007669"/>
    <property type="project" value="UniProtKB-KW"/>
</dbReference>
<dbReference type="InterPro" id="IPR036188">
    <property type="entry name" value="FAD/NAD-bd_sf"/>
</dbReference>
<evidence type="ECO:0000256" key="1">
    <source>
        <dbReference type="ARBA" id="ARBA00022485"/>
    </source>
</evidence>
<dbReference type="PRINTS" id="PR00411">
    <property type="entry name" value="PNDRDTASEI"/>
</dbReference>
<dbReference type="STRING" id="1184151.AW736_14390"/>
<sequence>MQAKPCDFTTPCLVVGGGPAGYGAALAASRAGCKVLLVEHHGYLGGMGAAANLSCYLNYRGGGEDLSEAAYRGLIGRLRAAGLSYHVGYAHADYIDPEFTKTLMEETLLRAGVTLLYHCLLDRVARADDGAWRVEFVAKNARIRVRADYVIDATGDADVCASAGAQTTHGRNSDGRAQPMSMVVQLAGFDPRAWADAGLPIEAGRYAVKCDCFGAEASRARAAGEWTIPRENIAMLWAAPGDPTRVTINGTRINGLSACDPLDVTRAEIEGRRQAGELARFFRNHIPGFADAHLAQTGPQIGVRESRRIVGRAVLTEDDVRASRMPNDTITRCAYPIDVHSPDSAATQFESMPSGHVYGIPWGCLLPANLENIAAAGRCISATHEAAGSFRVMPTCMGLGEAAGTGAALAAQAKIPLSTVSSGSIRAAMDKQLRALPALSRP</sequence>
<name>A0A178IGS2_9BACT</name>
<dbReference type="PANTHER" id="PTHR43498">
    <property type="entry name" value="FERREDOXIN:COB-COM HETERODISULFIDE REDUCTASE SUBUNIT A"/>
    <property type="match status" value="1"/>
</dbReference>
<protein>
    <submittedName>
        <fullName evidence="6">FAD-dependent oxidoreductase</fullName>
    </submittedName>
</protein>
<dbReference type="GO" id="GO:0016491">
    <property type="term" value="F:oxidoreductase activity"/>
    <property type="evidence" value="ECO:0007669"/>
    <property type="project" value="UniProtKB-KW"/>
</dbReference>
<dbReference type="Gene3D" id="3.50.50.60">
    <property type="entry name" value="FAD/NAD(P)-binding domain"/>
    <property type="match status" value="1"/>
</dbReference>
<dbReference type="OrthoDB" id="9777740at2"/>
<dbReference type="EMBL" id="LRRQ01000103">
    <property type="protein sequence ID" value="OAM89200.1"/>
    <property type="molecule type" value="Genomic_DNA"/>
</dbReference>
<keyword evidence="5" id="KW-0411">Iron-sulfur</keyword>
<dbReference type="AlphaFoldDB" id="A0A178IGS2"/>
<evidence type="ECO:0000256" key="5">
    <source>
        <dbReference type="ARBA" id="ARBA00023014"/>
    </source>
</evidence>
<dbReference type="PANTHER" id="PTHR43498:SF1">
    <property type="entry name" value="COB--COM HETERODISULFIDE REDUCTASE IRON-SULFUR SUBUNIT A"/>
    <property type="match status" value="1"/>
</dbReference>
<evidence type="ECO:0000313" key="6">
    <source>
        <dbReference type="EMBL" id="OAM89200.1"/>
    </source>
</evidence>
<dbReference type="InterPro" id="IPR039650">
    <property type="entry name" value="HdrA-like"/>
</dbReference>
<keyword evidence="2" id="KW-0479">Metal-binding</keyword>
<evidence type="ECO:0000256" key="2">
    <source>
        <dbReference type="ARBA" id="ARBA00022723"/>
    </source>
</evidence>
<evidence type="ECO:0000313" key="7">
    <source>
        <dbReference type="Proteomes" id="UP000078486"/>
    </source>
</evidence>
<dbReference type="GO" id="GO:0046872">
    <property type="term" value="F:metal ion binding"/>
    <property type="evidence" value="ECO:0007669"/>
    <property type="project" value="UniProtKB-KW"/>
</dbReference>
<gene>
    <name evidence="6" type="ORF">AW736_14390</name>
</gene>
<dbReference type="SUPFAM" id="SSF51905">
    <property type="entry name" value="FAD/NAD(P)-binding domain"/>
    <property type="match status" value="1"/>
</dbReference>
<proteinExistence type="predicted"/>
<keyword evidence="3" id="KW-0560">Oxidoreductase</keyword>